<dbReference type="Gene3D" id="2.40.128.270">
    <property type="match status" value="1"/>
</dbReference>
<evidence type="ECO:0000256" key="1">
    <source>
        <dbReference type="SAM" id="SignalP"/>
    </source>
</evidence>
<organism evidence="3 4">
    <name type="scientific">Spirosoma soli</name>
    <dbReference type="NCBI Taxonomy" id="1770529"/>
    <lineage>
        <taxon>Bacteria</taxon>
        <taxon>Pseudomonadati</taxon>
        <taxon>Bacteroidota</taxon>
        <taxon>Cytophagia</taxon>
        <taxon>Cytophagales</taxon>
        <taxon>Cytophagaceae</taxon>
        <taxon>Spirosoma</taxon>
    </lineage>
</organism>
<comment type="caution">
    <text evidence="3">The sequence shown here is derived from an EMBL/GenBank/DDBJ whole genome shotgun (WGS) entry which is preliminary data.</text>
</comment>
<sequence>MRIFIFAALLMVVACRRPSKQFAATLTPADQSNSPVQRTKTPITNIADYRRYLKAGDELVAVGNDPAWSLTINPSKNTLRFKSDQGDSTTIPLPQRLTDSDGSFRYDAPEGAGRIKILFVPDSCVDKTSGQRYDYRVELDVRGKTYMGCGVSLRQVALLQDIWVLTDFQGRMIATNRPQTEIPRVEISLSEGRVTGTTGCNRLNGRVQADSRHIQFGPLATTKMACAGEVGRFEGDFLEALSRPLTYRIAEGKLILLHDNKPIMTFKKVD</sequence>
<dbReference type="InterPro" id="IPR038670">
    <property type="entry name" value="HslJ-like_sf"/>
</dbReference>
<keyword evidence="4" id="KW-1185">Reference proteome</keyword>
<dbReference type="RefSeq" id="WP_381521440.1">
    <property type="nucleotide sequence ID" value="NZ_JBHULN010000004.1"/>
</dbReference>
<accession>A0ABW5M2T1</accession>
<dbReference type="PANTHER" id="PTHR35535:SF2">
    <property type="entry name" value="DUF306 DOMAIN-CONTAINING PROTEIN"/>
    <property type="match status" value="1"/>
</dbReference>
<dbReference type="Proteomes" id="UP001597469">
    <property type="component" value="Unassembled WGS sequence"/>
</dbReference>
<name>A0ABW5M2T1_9BACT</name>
<dbReference type="Pfam" id="PF03724">
    <property type="entry name" value="META"/>
    <property type="match status" value="1"/>
</dbReference>
<evidence type="ECO:0000313" key="4">
    <source>
        <dbReference type="Proteomes" id="UP001597469"/>
    </source>
</evidence>
<dbReference type="EMBL" id="JBHULN010000004">
    <property type="protein sequence ID" value="MFD2570611.1"/>
    <property type="molecule type" value="Genomic_DNA"/>
</dbReference>
<feature type="chain" id="PRO_5045930083" evidence="1">
    <location>
        <begin position="24"/>
        <end position="270"/>
    </location>
</feature>
<evidence type="ECO:0000313" key="3">
    <source>
        <dbReference type="EMBL" id="MFD2570611.1"/>
    </source>
</evidence>
<protein>
    <submittedName>
        <fullName evidence="3">META domain-containing protein</fullName>
    </submittedName>
</protein>
<dbReference type="PROSITE" id="PS51257">
    <property type="entry name" value="PROKAR_LIPOPROTEIN"/>
    <property type="match status" value="1"/>
</dbReference>
<gene>
    <name evidence="3" type="ORF">ACFSUS_08205</name>
</gene>
<keyword evidence="1" id="KW-0732">Signal</keyword>
<feature type="signal peptide" evidence="1">
    <location>
        <begin position="1"/>
        <end position="23"/>
    </location>
</feature>
<dbReference type="PANTHER" id="PTHR35535">
    <property type="entry name" value="HEAT SHOCK PROTEIN HSLJ"/>
    <property type="match status" value="1"/>
</dbReference>
<dbReference type="InterPro" id="IPR005184">
    <property type="entry name" value="DUF306_Meta_HslJ"/>
</dbReference>
<reference evidence="4" key="1">
    <citation type="journal article" date="2019" name="Int. J. Syst. Evol. Microbiol.">
        <title>The Global Catalogue of Microorganisms (GCM) 10K type strain sequencing project: providing services to taxonomists for standard genome sequencing and annotation.</title>
        <authorList>
            <consortium name="The Broad Institute Genomics Platform"/>
            <consortium name="The Broad Institute Genome Sequencing Center for Infectious Disease"/>
            <person name="Wu L."/>
            <person name="Ma J."/>
        </authorList>
    </citation>
    <scope>NUCLEOTIDE SEQUENCE [LARGE SCALE GENOMIC DNA]</scope>
    <source>
        <strain evidence="4">KCTC 42805</strain>
    </source>
</reference>
<dbReference type="InterPro" id="IPR053147">
    <property type="entry name" value="Hsp_HslJ-like"/>
</dbReference>
<proteinExistence type="predicted"/>
<feature type="domain" description="DUF306" evidence="2">
    <location>
        <begin position="159"/>
        <end position="267"/>
    </location>
</feature>
<evidence type="ECO:0000259" key="2">
    <source>
        <dbReference type="Pfam" id="PF03724"/>
    </source>
</evidence>